<accession>A0A6I3JG59</accession>
<dbReference type="PROSITE" id="PS50801">
    <property type="entry name" value="STAS"/>
    <property type="match status" value="1"/>
</dbReference>
<dbReference type="Pfam" id="PF01740">
    <property type="entry name" value="STAS"/>
    <property type="match status" value="1"/>
</dbReference>
<gene>
    <name evidence="3" type="ORF">GGQ22_18430</name>
</gene>
<dbReference type="EMBL" id="WLCI01000019">
    <property type="protein sequence ID" value="MTB97052.1"/>
    <property type="molecule type" value="Genomic_DNA"/>
</dbReference>
<evidence type="ECO:0000313" key="3">
    <source>
        <dbReference type="EMBL" id="MTB97052.1"/>
    </source>
</evidence>
<organism evidence="3 4">
    <name type="scientific">Nocardioides marmotae</name>
    <dbReference type="NCBI Taxonomy" id="2663857"/>
    <lineage>
        <taxon>Bacteria</taxon>
        <taxon>Bacillati</taxon>
        <taxon>Actinomycetota</taxon>
        <taxon>Actinomycetes</taxon>
        <taxon>Propionibacteriales</taxon>
        <taxon>Nocardioidaceae</taxon>
        <taxon>Nocardioides</taxon>
    </lineage>
</organism>
<dbReference type="Proteomes" id="UP000433406">
    <property type="component" value="Unassembled WGS sequence"/>
</dbReference>
<reference evidence="3 4" key="1">
    <citation type="submission" date="2019-10" db="EMBL/GenBank/DDBJ databases">
        <title>Nocardioides novel species isolated from the excrement of Marmot.</title>
        <authorList>
            <person name="Zhang G."/>
        </authorList>
    </citation>
    <scope>NUCLEOTIDE SEQUENCE [LARGE SCALE GENOMIC DNA]</scope>
    <source>
        <strain evidence="4">zg-579</strain>
    </source>
</reference>
<dbReference type="InterPro" id="IPR002645">
    <property type="entry name" value="STAS_dom"/>
</dbReference>
<proteinExistence type="inferred from homology"/>
<dbReference type="PANTHER" id="PTHR33495:SF2">
    <property type="entry name" value="ANTI-SIGMA FACTOR ANTAGONIST TM_1081-RELATED"/>
    <property type="match status" value="1"/>
</dbReference>
<comment type="caution">
    <text evidence="3">The sequence shown here is derived from an EMBL/GenBank/DDBJ whole genome shotgun (WGS) entry which is preliminary data.</text>
</comment>
<protein>
    <recommendedName>
        <fullName evidence="2">Anti-sigma factor antagonist</fullName>
    </recommendedName>
</protein>
<dbReference type="SUPFAM" id="SSF52091">
    <property type="entry name" value="SpoIIaa-like"/>
    <property type="match status" value="1"/>
</dbReference>
<dbReference type="PANTHER" id="PTHR33495">
    <property type="entry name" value="ANTI-SIGMA FACTOR ANTAGONIST TM_1081-RELATED-RELATED"/>
    <property type="match status" value="1"/>
</dbReference>
<sequence>MTSDDAFIDEQLCVRVEHRQGFAVVVARGEVDLATVGGFRSVLNDLMVEGHVDVVVDLTDVPFVDSSALGALVAAHRRARGLGGGLSLAGIQPPVARILELTGLDRVLAAYPTADEALRQAGEE</sequence>
<dbReference type="AlphaFoldDB" id="A0A6I3JG59"/>
<name>A0A6I3JG59_9ACTN</name>
<dbReference type="Gene3D" id="3.30.750.24">
    <property type="entry name" value="STAS domain"/>
    <property type="match status" value="1"/>
</dbReference>
<evidence type="ECO:0000256" key="2">
    <source>
        <dbReference type="RuleBase" id="RU003749"/>
    </source>
</evidence>
<dbReference type="RefSeq" id="WP_154616804.1">
    <property type="nucleotide sequence ID" value="NZ_CP053660.1"/>
</dbReference>
<dbReference type="NCBIfam" id="TIGR00377">
    <property type="entry name" value="ant_ant_sig"/>
    <property type="match status" value="1"/>
</dbReference>
<dbReference type="InterPro" id="IPR003658">
    <property type="entry name" value="Anti-sigma_ant"/>
</dbReference>
<evidence type="ECO:0000256" key="1">
    <source>
        <dbReference type="ARBA" id="ARBA00009013"/>
    </source>
</evidence>
<comment type="similarity">
    <text evidence="1 2">Belongs to the anti-sigma-factor antagonist family.</text>
</comment>
<keyword evidence="4" id="KW-1185">Reference proteome</keyword>
<dbReference type="CDD" id="cd07043">
    <property type="entry name" value="STAS_anti-anti-sigma_factors"/>
    <property type="match status" value="1"/>
</dbReference>
<dbReference type="InterPro" id="IPR036513">
    <property type="entry name" value="STAS_dom_sf"/>
</dbReference>
<evidence type="ECO:0000313" key="4">
    <source>
        <dbReference type="Proteomes" id="UP000433406"/>
    </source>
</evidence>
<dbReference type="GO" id="GO:0043856">
    <property type="term" value="F:anti-sigma factor antagonist activity"/>
    <property type="evidence" value="ECO:0007669"/>
    <property type="project" value="InterPro"/>
</dbReference>